<dbReference type="InterPro" id="IPR036779">
    <property type="entry name" value="LysM_dom_sf"/>
</dbReference>
<feature type="transmembrane region" description="Helical" evidence="1">
    <location>
        <begin position="33"/>
        <end position="56"/>
    </location>
</feature>
<keyword evidence="1" id="KW-0472">Membrane</keyword>
<accession>A0A3S1BWI6</accession>
<gene>
    <name evidence="3" type="ORF">EJP77_02890</name>
</gene>
<protein>
    <submittedName>
        <fullName evidence="3">LysM peptidoglycan-binding domain-containing protein</fullName>
    </submittedName>
</protein>
<evidence type="ECO:0000313" key="3">
    <source>
        <dbReference type="EMBL" id="RUT35961.1"/>
    </source>
</evidence>
<keyword evidence="1" id="KW-0812">Transmembrane</keyword>
<feature type="domain" description="LysM" evidence="2">
    <location>
        <begin position="68"/>
        <end position="118"/>
    </location>
</feature>
<dbReference type="AlphaFoldDB" id="A0A3S1BWI6"/>
<dbReference type="OrthoDB" id="9801998at2"/>
<dbReference type="SMART" id="SM00257">
    <property type="entry name" value="LysM"/>
    <property type="match status" value="1"/>
</dbReference>
<evidence type="ECO:0000259" key="2">
    <source>
        <dbReference type="PROSITE" id="PS51782"/>
    </source>
</evidence>
<evidence type="ECO:0000313" key="4">
    <source>
        <dbReference type="Proteomes" id="UP000272464"/>
    </source>
</evidence>
<dbReference type="EMBL" id="RZNX01000001">
    <property type="protein sequence ID" value="RUT35961.1"/>
    <property type="molecule type" value="Genomic_DNA"/>
</dbReference>
<dbReference type="Gene3D" id="3.10.350.10">
    <property type="entry name" value="LysM domain"/>
    <property type="match status" value="1"/>
</dbReference>
<dbReference type="Pfam" id="PF01476">
    <property type="entry name" value="LysM"/>
    <property type="match status" value="1"/>
</dbReference>
<evidence type="ECO:0000256" key="1">
    <source>
        <dbReference type="SAM" id="Phobius"/>
    </source>
</evidence>
<dbReference type="SUPFAM" id="SSF54106">
    <property type="entry name" value="LysM domain"/>
    <property type="match status" value="1"/>
</dbReference>
<dbReference type="RefSeq" id="WP_127197657.1">
    <property type="nucleotide sequence ID" value="NZ_RZNX01000001.1"/>
</dbReference>
<sequence>MLRYSTYQSIHEVIPTEPNRNKFNLEEFITRAIFVRVAALVLFIAITTTGMITAFASSVDHSSSAEPLQVVVQPGDSLWSIASANKTPDQDIRDIIRNIKEENQLTSSEVQAGDVLLIPSY</sequence>
<keyword evidence="1" id="KW-1133">Transmembrane helix</keyword>
<dbReference type="Proteomes" id="UP000272464">
    <property type="component" value="Unassembled WGS sequence"/>
</dbReference>
<keyword evidence="4" id="KW-1185">Reference proteome</keyword>
<reference evidence="3 4" key="1">
    <citation type="submission" date="2018-12" db="EMBL/GenBank/DDBJ databases">
        <authorList>
            <person name="Sun L."/>
            <person name="Chen Z."/>
        </authorList>
    </citation>
    <scope>NUCLEOTIDE SEQUENCE [LARGE SCALE GENOMIC DNA]</scope>
    <source>
        <strain evidence="3 4">3-5-3</strain>
    </source>
</reference>
<comment type="caution">
    <text evidence="3">The sequence shown here is derived from an EMBL/GenBank/DDBJ whole genome shotgun (WGS) entry which is preliminary data.</text>
</comment>
<proteinExistence type="predicted"/>
<name>A0A3S1BWI6_9BACL</name>
<organism evidence="3 4">
    <name type="scientific">Paenibacillus zeisoli</name>
    <dbReference type="NCBI Taxonomy" id="2496267"/>
    <lineage>
        <taxon>Bacteria</taxon>
        <taxon>Bacillati</taxon>
        <taxon>Bacillota</taxon>
        <taxon>Bacilli</taxon>
        <taxon>Bacillales</taxon>
        <taxon>Paenibacillaceae</taxon>
        <taxon>Paenibacillus</taxon>
    </lineage>
</organism>
<dbReference type="PROSITE" id="PS51782">
    <property type="entry name" value="LYSM"/>
    <property type="match status" value="1"/>
</dbReference>
<dbReference type="CDD" id="cd00118">
    <property type="entry name" value="LysM"/>
    <property type="match status" value="1"/>
</dbReference>
<dbReference type="InterPro" id="IPR018392">
    <property type="entry name" value="LysM"/>
</dbReference>